<dbReference type="InterPro" id="IPR036259">
    <property type="entry name" value="MFS_trans_sf"/>
</dbReference>
<evidence type="ECO:0000313" key="6">
    <source>
        <dbReference type="EMBL" id="KAG1305039.1"/>
    </source>
</evidence>
<feature type="region of interest" description="Disordered" evidence="3">
    <location>
        <begin position="39"/>
        <end position="81"/>
    </location>
</feature>
<feature type="transmembrane region" description="Helical" evidence="4">
    <location>
        <begin position="349"/>
        <end position="370"/>
    </location>
</feature>
<dbReference type="Proteomes" id="UP000716291">
    <property type="component" value="Unassembled WGS sequence"/>
</dbReference>
<keyword evidence="4" id="KW-0472">Membrane</keyword>
<protein>
    <recommendedName>
        <fullName evidence="5">Major facilitator superfamily (MFS) profile domain-containing protein</fullName>
    </recommendedName>
</protein>
<feature type="domain" description="Major facilitator superfamily (MFS) profile" evidence="5">
    <location>
        <begin position="280"/>
        <end position="473"/>
    </location>
</feature>
<dbReference type="SUPFAM" id="SSF103473">
    <property type="entry name" value="MFS general substrate transporter"/>
    <property type="match status" value="1"/>
</dbReference>
<dbReference type="PANTHER" id="PTHR11360:SF284">
    <property type="entry name" value="EG:103B4.3 PROTEIN-RELATED"/>
    <property type="match status" value="1"/>
</dbReference>
<dbReference type="InterPro" id="IPR050327">
    <property type="entry name" value="Proton-linked_MCT"/>
</dbReference>
<gene>
    <name evidence="6" type="ORF">G6F64_008701</name>
</gene>
<dbReference type="PROSITE" id="PS50850">
    <property type="entry name" value="MFS"/>
    <property type="match status" value="1"/>
</dbReference>
<feature type="transmembrane region" description="Helical" evidence="4">
    <location>
        <begin position="443"/>
        <end position="463"/>
    </location>
</feature>
<dbReference type="InterPro" id="IPR020846">
    <property type="entry name" value="MFS_dom"/>
</dbReference>
<feature type="transmembrane region" description="Helical" evidence="4">
    <location>
        <begin position="209"/>
        <end position="228"/>
    </location>
</feature>
<dbReference type="Pfam" id="PF07690">
    <property type="entry name" value="MFS_1"/>
    <property type="match status" value="1"/>
</dbReference>
<feature type="transmembrane region" description="Helical" evidence="4">
    <location>
        <begin position="177"/>
        <end position="197"/>
    </location>
</feature>
<dbReference type="GO" id="GO:0016020">
    <property type="term" value="C:membrane"/>
    <property type="evidence" value="ECO:0007669"/>
    <property type="project" value="UniProtKB-SubCell"/>
</dbReference>
<evidence type="ECO:0000259" key="5">
    <source>
        <dbReference type="PROSITE" id="PS50850"/>
    </source>
</evidence>
<comment type="similarity">
    <text evidence="2">Belongs to the major facilitator superfamily. Monocarboxylate porter (TC 2.A.1.13) family.</text>
</comment>
<sequence>MPVPPQIQLSCSDRVKHDSSLYLKDLYFRLVSFKAESDKQAMPHGGNNLKSSSDVSLESSGTKDDVSLEKTVTADTERDQKSFGEGCDGGYGWFVVLGSFMVQITSFGVISSCSDPKSLVNLSFVGTLALIFSYGLSPIVQVCTSIYGVRAIMMVGTLLIVVSMEMAGFATQVWHLYLTQGVLFGIGASCMYVTVMAVTPQWFTRNRGIALGIVAGGSGMGGLVIPLIYTSINQRLGSGWTYRIMGFICLACDVLACVFVKEREKKRERKRLREIVQLDVLKNFNFLLFSVGSDIALLGYFVPLFFVPSYASYLGLSESQGSSLVSVASAMNFVGRLAAGLLGDRIGQLNSNIIFTIMSALSNFLIWTFAYSYNSLIGFMVVYGFFCGSYFALMSNISANLLGMAKFPSGLSFLLLINIVSVFGSNISSAIETGVSSEPYFSYKMFAGVAYLLGSLILIVLKLRLDRNPFAKV</sequence>
<feature type="transmembrane region" description="Helical" evidence="4">
    <location>
        <begin position="240"/>
        <end position="260"/>
    </location>
</feature>
<comment type="subcellular location">
    <subcellularLocation>
        <location evidence="1">Membrane</location>
        <topology evidence="1">Multi-pass membrane protein</topology>
    </subcellularLocation>
</comment>
<feature type="transmembrane region" description="Helical" evidence="4">
    <location>
        <begin position="376"/>
        <end position="399"/>
    </location>
</feature>
<keyword evidence="4" id="KW-0812">Transmembrane</keyword>
<evidence type="ECO:0000256" key="3">
    <source>
        <dbReference type="SAM" id="MobiDB-lite"/>
    </source>
</evidence>
<organism evidence="6 7">
    <name type="scientific">Rhizopus oryzae</name>
    <name type="common">Mucormycosis agent</name>
    <name type="synonym">Rhizopus arrhizus var. delemar</name>
    <dbReference type="NCBI Taxonomy" id="64495"/>
    <lineage>
        <taxon>Eukaryota</taxon>
        <taxon>Fungi</taxon>
        <taxon>Fungi incertae sedis</taxon>
        <taxon>Mucoromycota</taxon>
        <taxon>Mucoromycotina</taxon>
        <taxon>Mucoromycetes</taxon>
        <taxon>Mucorales</taxon>
        <taxon>Mucorineae</taxon>
        <taxon>Rhizopodaceae</taxon>
        <taxon>Rhizopus</taxon>
    </lineage>
</organism>
<feature type="transmembrane region" description="Helical" evidence="4">
    <location>
        <begin position="322"/>
        <end position="342"/>
    </location>
</feature>
<dbReference type="Gene3D" id="1.20.1250.20">
    <property type="entry name" value="MFS general substrate transporter like domains"/>
    <property type="match status" value="1"/>
</dbReference>
<comment type="caution">
    <text evidence="6">The sequence shown here is derived from an EMBL/GenBank/DDBJ whole genome shotgun (WGS) entry which is preliminary data.</text>
</comment>
<feature type="transmembrane region" description="Helical" evidence="4">
    <location>
        <begin position="122"/>
        <end position="140"/>
    </location>
</feature>
<dbReference type="GO" id="GO:0022857">
    <property type="term" value="F:transmembrane transporter activity"/>
    <property type="evidence" value="ECO:0007669"/>
    <property type="project" value="InterPro"/>
</dbReference>
<evidence type="ECO:0000313" key="7">
    <source>
        <dbReference type="Proteomes" id="UP000716291"/>
    </source>
</evidence>
<feature type="transmembrane region" description="Helical" evidence="4">
    <location>
        <begin position="280"/>
        <end position="302"/>
    </location>
</feature>
<proteinExistence type="inferred from homology"/>
<evidence type="ECO:0000256" key="2">
    <source>
        <dbReference type="ARBA" id="ARBA00006727"/>
    </source>
</evidence>
<feature type="transmembrane region" description="Helical" evidence="4">
    <location>
        <begin position="152"/>
        <end position="171"/>
    </location>
</feature>
<dbReference type="InterPro" id="IPR011701">
    <property type="entry name" value="MFS"/>
</dbReference>
<feature type="transmembrane region" description="Helical" evidence="4">
    <location>
        <begin position="91"/>
        <end position="110"/>
    </location>
</feature>
<dbReference type="EMBL" id="JAANQT010001467">
    <property type="protein sequence ID" value="KAG1305039.1"/>
    <property type="molecule type" value="Genomic_DNA"/>
</dbReference>
<evidence type="ECO:0000256" key="1">
    <source>
        <dbReference type="ARBA" id="ARBA00004141"/>
    </source>
</evidence>
<feature type="compositionally biased region" description="Low complexity" evidence="3">
    <location>
        <begin position="51"/>
        <end position="60"/>
    </location>
</feature>
<keyword evidence="4" id="KW-1133">Transmembrane helix</keyword>
<evidence type="ECO:0000256" key="4">
    <source>
        <dbReference type="SAM" id="Phobius"/>
    </source>
</evidence>
<dbReference type="PANTHER" id="PTHR11360">
    <property type="entry name" value="MONOCARBOXYLATE TRANSPORTER"/>
    <property type="match status" value="1"/>
</dbReference>
<name>A0A9P7BQB1_RHIOR</name>
<dbReference type="AlphaFoldDB" id="A0A9P7BQB1"/>
<reference evidence="6" key="1">
    <citation type="journal article" date="2020" name="Microb. Genom.">
        <title>Genetic diversity of clinical and environmental Mucorales isolates obtained from an investigation of mucormycosis cases among solid organ transplant recipients.</title>
        <authorList>
            <person name="Nguyen M.H."/>
            <person name="Kaul D."/>
            <person name="Muto C."/>
            <person name="Cheng S.J."/>
            <person name="Richter R.A."/>
            <person name="Bruno V.M."/>
            <person name="Liu G."/>
            <person name="Beyhan S."/>
            <person name="Sundermann A.J."/>
            <person name="Mounaud S."/>
            <person name="Pasculle A.W."/>
            <person name="Nierman W.C."/>
            <person name="Driscoll E."/>
            <person name="Cumbie R."/>
            <person name="Clancy C.J."/>
            <person name="Dupont C.L."/>
        </authorList>
    </citation>
    <scope>NUCLEOTIDE SEQUENCE</scope>
    <source>
        <strain evidence="6">GL11</strain>
    </source>
</reference>
<accession>A0A9P7BQB1</accession>
<feature type="transmembrane region" description="Helical" evidence="4">
    <location>
        <begin position="411"/>
        <end position="431"/>
    </location>
</feature>
<keyword evidence="7" id="KW-1185">Reference proteome</keyword>